<dbReference type="OrthoDB" id="9786892at2"/>
<feature type="transmembrane region" description="Helical" evidence="2">
    <location>
        <begin position="9"/>
        <end position="27"/>
    </location>
</feature>
<dbReference type="EMBL" id="VLNR01000009">
    <property type="protein sequence ID" value="TSE10047.1"/>
    <property type="molecule type" value="Genomic_DNA"/>
</dbReference>
<feature type="compositionally biased region" description="Basic and acidic residues" evidence="1">
    <location>
        <begin position="119"/>
        <end position="132"/>
    </location>
</feature>
<sequence length="233" mass="26930">MEFIEKHKALIITSMLMGIVVLSLYNINMINKQKEQSEILMEIPEEFLAEEEEQQPEEELIAQEDRQLDNARRTHDAFNEDFEDHDEIEERIKSLTEAEQASESEETQTNEGEVPIEEEEKKDSDDTKKEEAKSEDEETNNRNSSLTYSLKGRKSVDLPNPVYTCNGSGKVVVKIEVNKNGYVIDTKVDKRKSTTRNECLFDNAMDYARQALFSRSDIEKQEGSITYYFNYGG</sequence>
<keyword evidence="2" id="KW-1133">Transmembrane helix</keyword>
<keyword evidence="2" id="KW-0812">Transmembrane</keyword>
<feature type="region of interest" description="Disordered" evidence="1">
    <location>
        <begin position="49"/>
        <end position="152"/>
    </location>
</feature>
<name>A0A554VNS7_9FLAO</name>
<accession>A0A554VNS7</accession>
<proteinExistence type="predicted"/>
<feature type="compositionally biased region" description="Acidic residues" evidence="1">
    <location>
        <begin position="49"/>
        <end position="62"/>
    </location>
</feature>
<evidence type="ECO:0000313" key="4">
    <source>
        <dbReference type="Proteomes" id="UP000318833"/>
    </source>
</evidence>
<dbReference type="Proteomes" id="UP000318833">
    <property type="component" value="Unassembled WGS sequence"/>
</dbReference>
<keyword evidence="2" id="KW-0472">Membrane</keyword>
<keyword evidence="4" id="KW-1185">Reference proteome</keyword>
<protein>
    <recommendedName>
        <fullName evidence="5">Energy transducer TonB</fullName>
    </recommendedName>
</protein>
<organism evidence="3 4">
    <name type="scientific">Aquimarina algiphila</name>
    <dbReference type="NCBI Taxonomy" id="2047982"/>
    <lineage>
        <taxon>Bacteria</taxon>
        <taxon>Pseudomonadati</taxon>
        <taxon>Bacteroidota</taxon>
        <taxon>Flavobacteriia</taxon>
        <taxon>Flavobacteriales</taxon>
        <taxon>Flavobacteriaceae</taxon>
        <taxon>Aquimarina</taxon>
    </lineage>
</organism>
<dbReference type="RefSeq" id="WP_109434392.1">
    <property type="nucleotide sequence ID" value="NZ_CANLFO010000012.1"/>
</dbReference>
<gene>
    <name evidence="3" type="ORF">FOF46_05840</name>
</gene>
<comment type="caution">
    <text evidence="3">The sequence shown here is derived from an EMBL/GenBank/DDBJ whole genome shotgun (WGS) entry which is preliminary data.</text>
</comment>
<feature type="compositionally biased region" description="Basic and acidic residues" evidence="1">
    <location>
        <begin position="63"/>
        <end position="78"/>
    </location>
</feature>
<evidence type="ECO:0000256" key="2">
    <source>
        <dbReference type="SAM" id="Phobius"/>
    </source>
</evidence>
<evidence type="ECO:0008006" key="5">
    <source>
        <dbReference type="Google" id="ProtNLM"/>
    </source>
</evidence>
<feature type="compositionally biased region" description="Acidic residues" evidence="1">
    <location>
        <begin position="100"/>
        <end position="118"/>
    </location>
</feature>
<evidence type="ECO:0000256" key="1">
    <source>
        <dbReference type="SAM" id="MobiDB-lite"/>
    </source>
</evidence>
<reference evidence="3 4" key="1">
    <citation type="submission" date="2019-07" db="EMBL/GenBank/DDBJ databases">
        <title>The draft genome sequence of Aquimarina algiphila M91.</title>
        <authorList>
            <person name="Meng X."/>
        </authorList>
    </citation>
    <scope>NUCLEOTIDE SEQUENCE [LARGE SCALE GENOMIC DNA]</scope>
    <source>
        <strain evidence="3 4">M91</strain>
    </source>
</reference>
<dbReference type="AlphaFoldDB" id="A0A554VNS7"/>
<evidence type="ECO:0000313" key="3">
    <source>
        <dbReference type="EMBL" id="TSE10047.1"/>
    </source>
</evidence>